<accession>A0ABS6GT85</accession>
<feature type="transmembrane region" description="Helical" evidence="9">
    <location>
        <begin position="442"/>
        <end position="467"/>
    </location>
</feature>
<dbReference type="PANTHER" id="PTHR10283:SF82">
    <property type="entry name" value="SOLUTE CARRIER FAMILY 13 MEMBER 2"/>
    <property type="match status" value="1"/>
</dbReference>
<evidence type="ECO:0000256" key="2">
    <source>
        <dbReference type="ARBA" id="ARBA00006772"/>
    </source>
</evidence>
<evidence type="ECO:0000313" key="11">
    <source>
        <dbReference type="Proteomes" id="UP000770161"/>
    </source>
</evidence>
<comment type="subcellular location">
    <subcellularLocation>
        <location evidence="1">Membrane</location>
        <topology evidence="1">Multi-pass membrane protein</topology>
    </subcellularLocation>
</comment>
<dbReference type="RefSeq" id="WP_174700882.1">
    <property type="nucleotide sequence ID" value="NZ_CABIVY010000002.1"/>
</dbReference>
<evidence type="ECO:0000256" key="9">
    <source>
        <dbReference type="SAM" id="Phobius"/>
    </source>
</evidence>
<dbReference type="PANTHER" id="PTHR10283">
    <property type="entry name" value="SOLUTE CARRIER FAMILY 13 MEMBER"/>
    <property type="match status" value="1"/>
</dbReference>
<dbReference type="CDD" id="cd01115">
    <property type="entry name" value="SLC13_permease"/>
    <property type="match status" value="1"/>
</dbReference>
<feature type="transmembrane region" description="Helical" evidence="9">
    <location>
        <begin position="78"/>
        <end position="106"/>
    </location>
</feature>
<dbReference type="Proteomes" id="UP000770161">
    <property type="component" value="Unassembled WGS sequence"/>
</dbReference>
<evidence type="ECO:0000256" key="8">
    <source>
        <dbReference type="ARBA" id="ARBA00031174"/>
    </source>
</evidence>
<keyword evidence="4 9" id="KW-0812">Transmembrane</keyword>
<comment type="caution">
    <text evidence="10">The sequence shown here is derived from an EMBL/GenBank/DDBJ whole genome shotgun (WGS) entry which is preliminary data.</text>
</comment>
<feature type="transmembrane region" description="Helical" evidence="9">
    <location>
        <begin position="126"/>
        <end position="143"/>
    </location>
</feature>
<name>A0ABS6GT85_MAMLE</name>
<feature type="transmembrane region" description="Helical" evidence="9">
    <location>
        <begin position="377"/>
        <end position="396"/>
    </location>
</feature>
<proteinExistence type="inferred from homology"/>
<keyword evidence="5" id="KW-0813">Transport</keyword>
<gene>
    <name evidence="10" type="ORF">KQ656_00850</name>
</gene>
<keyword evidence="7 9" id="KW-0472">Membrane</keyword>
<feature type="transmembrane region" description="Helical" evidence="9">
    <location>
        <begin position="218"/>
        <end position="238"/>
    </location>
</feature>
<organism evidence="10 11">
    <name type="scientific">Mammaliicoccus lentus</name>
    <name type="common">Staphylococcus lentus</name>
    <dbReference type="NCBI Taxonomy" id="42858"/>
    <lineage>
        <taxon>Bacteria</taxon>
        <taxon>Bacillati</taxon>
        <taxon>Bacillota</taxon>
        <taxon>Bacilli</taxon>
        <taxon>Bacillales</taxon>
        <taxon>Staphylococcaceae</taxon>
        <taxon>Mammaliicoccus</taxon>
    </lineage>
</organism>
<evidence type="ECO:0000256" key="5">
    <source>
        <dbReference type="ARBA" id="ARBA00022847"/>
    </source>
</evidence>
<evidence type="ECO:0000256" key="1">
    <source>
        <dbReference type="ARBA" id="ARBA00004141"/>
    </source>
</evidence>
<evidence type="ECO:0000256" key="3">
    <source>
        <dbReference type="ARBA" id="ARBA00020150"/>
    </source>
</evidence>
<evidence type="ECO:0000256" key="4">
    <source>
        <dbReference type="ARBA" id="ARBA00022692"/>
    </source>
</evidence>
<keyword evidence="11" id="KW-1185">Reference proteome</keyword>
<comment type="similarity">
    <text evidence="2">Belongs to the SLC13A/DASS transporter (TC 2.A.47) family. NADC subfamily.</text>
</comment>
<feature type="transmembrane region" description="Helical" evidence="9">
    <location>
        <begin position="501"/>
        <end position="523"/>
    </location>
</feature>
<keyword evidence="6 9" id="KW-1133">Transmembrane helix</keyword>
<dbReference type="InterPro" id="IPR001898">
    <property type="entry name" value="SLC13A/DASS"/>
</dbReference>
<feature type="transmembrane region" description="Helical" evidence="9">
    <location>
        <begin position="408"/>
        <end position="430"/>
    </location>
</feature>
<sequence>MKEKGNKLTDKLWKESGRTKEMLKFFSADALKGQKEPEPKLKAYNTAQLVGLILGPLLFLIVLLFVSPPGLSQKGVYVMAVTLWIAVWWITEAIPIPATSLMPLFLFPLGGVMDSETVSSAYGDDIVFLFLGGFIIAIAMERWNLHTRIALVIIKSIGTSTGRILLGFMIATGALSMFVSNTAAVMIMIPIGLAIIKEAHELTTDDSKEHHLSQFEKSLVLGIGYAGTIGGLGTLIGTPPLIILKGQYEKIFGEEISFAQWMVMGVPVVIILLAITWAYLNFVKFKHDMKELPGGKEIITKELKALGKTTYEEKIVLTLFCLAAFLWVSREFLLSQFTFTELVKDGTISMFVAVLLFLVPAKRKFARILDWSIAKDLPWGILLLFGGGLAVASAITESGLDKWMGKQISSLEGINIILIIFIVTLFVLFLTEITSNTATATMILPILATIAVGIHIHPLALMIPAAMAANCAFMLPVGTPPNAIVFGTDKVSIREMATTGFWLNLFSCVVIVIFVWFMVPWLFGIDLMSTK</sequence>
<evidence type="ECO:0000313" key="10">
    <source>
        <dbReference type="EMBL" id="MBU6112481.1"/>
    </source>
</evidence>
<feature type="transmembrane region" description="Helical" evidence="9">
    <location>
        <begin position="258"/>
        <end position="280"/>
    </location>
</feature>
<keyword evidence="5" id="KW-0769">Symport</keyword>
<evidence type="ECO:0000256" key="7">
    <source>
        <dbReference type="ARBA" id="ARBA00023136"/>
    </source>
</evidence>
<feature type="transmembrane region" description="Helical" evidence="9">
    <location>
        <begin position="47"/>
        <end position="66"/>
    </location>
</feature>
<dbReference type="EMBL" id="JAHLZN010000001">
    <property type="protein sequence ID" value="MBU6112481.1"/>
    <property type="molecule type" value="Genomic_DNA"/>
</dbReference>
<protein>
    <recommendedName>
        <fullName evidence="3">Sodium-dependent dicarboxylate transporter SdcS</fullName>
    </recommendedName>
    <alternativeName>
        <fullName evidence="8">Na(+)/dicarboxylate symporter</fullName>
    </alternativeName>
</protein>
<dbReference type="NCBIfam" id="TIGR00785">
    <property type="entry name" value="dass"/>
    <property type="match status" value="1"/>
</dbReference>
<reference evidence="10 11" key="1">
    <citation type="submission" date="2021-06" db="EMBL/GenBank/DDBJ databases">
        <title>Staphylococcus lentus K169 genome sequencing.</title>
        <authorList>
            <person name="Sundareshan S."/>
            <person name="Akhila D.S."/>
            <person name="Prachi D."/>
            <person name="Sivakumar R."/>
            <person name="Rajendhran J."/>
            <person name="Isloor S."/>
            <person name="Hegde N.R."/>
        </authorList>
    </citation>
    <scope>NUCLEOTIDE SEQUENCE [LARGE SCALE GENOMIC DNA]</scope>
    <source>
        <strain evidence="10 11">K169</strain>
    </source>
</reference>
<evidence type="ECO:0000256" key="6">
    <source>
        <dbReference type="ARBA" id="ARBA00022989"/>
    </source>
</evidence>
<feature type="transmembrane region" description="Helical" evidence="9">
    <location>
        <begin position="348"/>
        <end position="365"/>
    </location>
</feature>
<dbReference type="Pfam" id="PF00939">
    <property type="entry name" value="Na_sulph_symp"/>
    <property type="match status" value="1"/>
</dbReference>